<proteinExistence type="predicted"/>
<dbReference type="EMBL" id="SZYD01000010">
    <property type="protein sequence ID" value="KAD4983070.1"/>
    <property type="molecule type" value="Genomic_DNA"/>
</dbReference>
<organism evidence="2 3">
    <name type="scientific">Mikania micrantha</name>
    <name type="common">bitter vine</name>
    <dbReference type="NCBI Taxonomy" id="192012"/>
    <lineage>
        <taxon>Eukaryota</taxon>
        <taxon>Viridiplantae</taxon>
        <taxon>Streptophyta</taxon>
        <taxon>Embryophyta</taxon>
        <taxon>Tracheophyta</taxon>
        <taxon>Spermatophyta</taxon>
        <taxon>Magnoliopsida</taxon>
        <taxon>eudicotyledons</taxon>
        <taxon>Gunneridae</taxon>
        <taxon>Pentapetalae</taxon>
        <taxon>asterids</taxon>
        <taxon>campanulids</taxon>
        <taxon>Asterales</taxon>
        <taxon>Asteraceae</taxon>
        <taxon>Asteroideae</taxon>
        <taxon>Heliantheae alliance</taxon>
        <taxon>Eupatorieae</taxon>
        <taxon>Mikania</taxon>
    </lineage>
</organism>
<feature type="transmembrane region" description="Helical" evidence="1">
    <location>
        <begin position="267"/>
        <end position="287"/>
    </location>
</feature>
<reference evidence="2 3" key="1">
    <citation type="submission" date="2019-05" db="EMBL/GenBank/DDBJ databases">
        <title>Mikania micrantha, genome provides insights into the molecular mechanism of rapid growth.</title>
        <authorList>
            <person name="Liu B."/>
        </authorList>
    </citation>
    <scope>NUCLEOTIDE SEQUENCE [LARGE SCALE GENOMIC DNA]</scope>
    <source>
        <strain evidence="2">NLD-2019</strain>
        <tissue evidence="2">Leaf</tissue>
    </source>
</reference>
<keyword evidence="1" id="KW-0472">Membrane</keyword>
<name>A0A5N6NRH3_9ASTR</name>
<sequence>MLQVYWVMDSYIFDLFRSQLLAARRCIKYKVGNSSVGQLWSHWWDQEYRLLLPMMAHYLCSAGDHMGMAPGLNNKAERLKMLVQGMPSRDRELRDLVCCSGGLRIGLSSLLIGLVGMLMRLLYVFIAGHGTCWKKYLYILNRCTAKTWVRADWDCWWHHSPLHFSNSNKGWAYGILQDWILLVNSRWKQHILGQPKVNWDVCCCVLMGFIEDQSVCYCKAMGGRFSLYLVGNLLLQCWVLYTAWAISVSCAGYNYMDCMRFCFGLVVHLYCWVSLSNWLPFQCLLTFDKSKGSAMLGGINKGYFGAGLGKVLVWEWRGADFGGAGGRIVVQEKLFSWAPVCTCGDWVWGYVILQF</sequence>
<evidence type="ECO:0000313" key="2">
    <source>
        <dbReference type="EMBL" id="KAD4983070.1"/>
    </source>
</evidence>
<gene>
    <name evidence="2" type="ORF">E3N88_19741</name>
</gene>
<dbReference type="AlphaFoldDB" id="A0A5N6NRH3"/>
<dbReference type="Proteomes" id="UP000326396">
    <property type="component" value="Linkage Group LG18"/>
</dbReference>
<feature type="transmembrane region" description="Helical" evidence="1">
    <location>
        <begin position="105"/>
        <end position="126"/>
    </location>
</feature>
<evidence type="ECO:0000313" key="3">
    <source>
        <dbReference type="Proteomes" id="UP000326396"/>
    </source>
</evidence>
<protein>
    <submittedName>
        <fullName evidence="2">Uncharacterized protein</fullName>
    </submittedName>
</protein>
<keyword evidence="1" id="KW-0812">Transmembrane</keyword>
<keyword evidence="1" id="KW-1133">Transmembrane helix</keyword>
<feature type="transmembrane region" description="Helical" evidence="1">
    <location>
        <begin position="227"/>
        <end position="247"/>
    </location>
</feature>
<evidence type="ECO:0000256" key="1">
    <source>
        <dbReference type="SAM" id="Phobius"/>
    </source>
</evidence>
<comment type="caution">
    <text evidence="2">The sequence shown here is derived from an EMBL/GenBank/DDBJ whole genome shotgun (WGS) entry which is preliminary data.</text>
</comment>
<accession>A0A5N6NRH3</accession>
<keyword evidence="3" id="KW-1185">Reference proteome</keyword>